<keyword evidence="2" id="KW-1185">Reference proteome</keyword>
<gene>
    <name evidence="1" type="ORF">IU449_28435</name>
</gene>
<accession>A0ABS0DKH6</accession>
<sequence length="63" mass="7142">MTPQTRMQLADLAEDMHTAAVEVGDTTEAGGARQFIAQRAIRADDLRRYAYGQAPEIEWEFDR</sequence>
<comment type="caution">
    <text evidence="1">The sequence shown here is derived from an EMBL/GenBank/DDBJ whole genome shotgun (WGS) entry which is preliminary data.</text>
</comment>
<dbReference type="RefSeq" id="WP_195005262.1">
    <property type="nucleotide sequence ID" value="NZ_JADLQN010000016.1"/>
</dbReference>
<proteinExistence type="predicted"/>
<reference evidence="1 2" key="1">
    <citation type="submission" date="2020-10" db="EMBL/GenBank/DDBJ databases">
        <title>Identification of Nocardia species via Next-generation sequencing and recognition of intraspecies genetic diversity.</title>
        <authorList>
            <person name="Li P."/>
            <person name="Li P."/>
            <person name="Lu B."/>
        </authorList>
    </citation>
    <scope>NUCLEOTIDE SEQUENCE [LARGE SCALE GENOMIC DNA]</scope>
    <source>
        <strain evidence="1 2">BJ06-0143</strain>
    </source>
</reference>
<protein>
    <recommendedName>
        <fullName evidence="3">Antitoxin VbhA domain-containing protein</fullName>
    </recommendedName>
</protein>
<dbReference type="EMBL" id="JADLQN010000016">
    <property type="protein sequence ID" value="MBF6358428.1"/>
    <property type="molecule type" value="Genomic_DNA"/>
</dbReference>
<dbReference type="Proteomes" id="UP000707731">
    <property type="component" value="Unassembled WGS sequence"/>
</dbReference>
<evidence type="ECO:0008006" key="3">
    <source>
        <dbReference type="Google" id="ProtNLM"/>
    </source>
</evidence>
<evidence type="ECO:0000313" key="1">
    <source>
        <dbReference type="EMBL" id="MBF6358428.1"/>
    </source>
</evidence>
<evidence type="ECO:0000313" key="2">
    <source>
        <dbReference type="Proteomes" id="UP000707731"/>
    </source>
</evidence>
<organism evidence="1 2">
    <name type="scientific">Nocardia higoensis</name>
    <dbReference type="NCBI Taxonomy" id="228599"/>
    <lineage>
        <taxon>Bacteria</taxon>
        <taxon>Bacillati</taxon>
        <taxon>Actinomycetota</taxon>
        <taxon>Actinomycetes</taxon>
        <taxon>Mycobacteriales</taxon>
        <taxon>Nocardiaceae</taxon>
        <taxon>Nocardia</taxon>
    </lineage>
</organism>
<name>A0ABS0DKH6_9NOCA</name>